<keyword evidence="7" id="KW-1185">Reference proteome</keyword>
<dbReference type="Gene3D" id="1.10.10.10">
    <property type="entry name" value="Winged helix-like DNA-binding domain superfamily/Winged helix DNA-binding domain"/>
    <property type="match status" value="1"/>
</dbReference>
<accession>A0A157ZS87</accession>
<dbReference type="InterPro" id="IPR036388">
    <property type="entry name" value="WH-like_DNA-bd_sf"/>
</dbReference>
<dbReference type="PANTHER" id="PTHR30537">
    <property type="entry name" value="HTH-TYPE TRANSCRIPTIONAL REGULATOR"/>
    <property type="match status" value="1"/>
</dbReference>
<keyword evidence="2" id="KW-0805">Transcription regulation</keyword>
<dbReference type="SUPFAM" id="SSF53850">
    <property type="entry name" value="Periplasmic binding protein-like II"/>
    <property type="match status" value="1"/>
</dbReference>
<dbReference type="SUPFAM" id="SSF46785">
    <property type="entry name" value="Winged helix' DNA-binding domain"/>
    <property type="match status" value="1"/>
</dbReference>
<reference evidence="6" key="1">
    <citation type="submission" date="2016-01" db="EMBL/GenBank/DDBJ databases">
        <authorList>
            <person name="Peeters C."/>
        </authorList>
    </citation>
    <scope>NUCLEOTIDE SEQUENCE [LARGE SCALE GENOMIC DNA]</scope>
    <source>
        <strain evidence="6">LMG 29323</strain>
    </source>
</reference>
<name>A0A157ZS87_9BURK</name>
<dbReference type="Gene3D" id="3.40.190.10">
    <property type="entry name" value="Periplasmic binding protein-like II"/>
    <property type="match status" value="2"/>
</dbReference>
<dbReference type="EMBL" id="FCOE02000003">
    <property type="protein sequence ID" value="SAK48382.1"/>
    <property type="molecule type" value="Genomic_DNA"/>
</dbReference>
<gene>
    <name evidence="6" type="ORF">AWB80_01215</name>
</gene>
<dbReference type="Pfam" id="PF03466">
    <property type="entry name" value="LysR_substrate"/>
    <property type="match status" value="1"/>
</dbReference>
<evidence type="ECO:0000313" key="6">
    <source>
        <dbReference type="EMBL" id="SAK48382.1"/>
    </source>
</evidence>
<dbReference type="STRING" id="1777141.AWB80_01215"/>
<dbReference type="InterPro" id="IPR058163">
    <property type="entry name" value="LysR-type_TF_proteobact-type"/>
</dbReference>
<dbReference type="AlphaFoldDB" id="A0A157ZS87"/>
<evidence type="ECO:0000259" key="5">
    <source>
        <dbReference type="PROSITE" id="PS50931"/>
    </source>
</evidence>
<dbReference type="FunFam" id="1.10.10.10:FF:000001">
    <property type="entry name" value="LysR family transcriptional regulator"/>
    <property type="match status" value="1"/>
</dbReference>
<evidence type="ECO:0000256" key="2">
    <source>
        <dbReference type="ARBA" id="ARBA00023015"/>
    </source>
</evidence>
<dbReference type="InterPro" id="IPR000847">
    <property type="entry name" value="LysR_HTH_N"/>
</dbReference>
<dbReference type="PROSITE" id="PS50931">
    <property type="entry name" value="HTH_LYSR"/>
    <property type="match status" value="1"/>
</dbReference>
<dbReference type="GO" id="GO:0003700">
    <property type="term" value="F:DNA-binding transcription factor activity"/>
    <property type="evidence" value="ECO:0007669"/>
    <property type="project" value="InterPro"/>
</dbReference>
<evidence type="ECO:0000256" key="4">
    <source>
        <dbReference type="ARBA" id="ARBA00023163"/>
    </source>
</evidence>
<keyword evidence="4" id="KW-0804">Transcription</keyword>
<evidence type="ECO:0000256" key="1">
    <source>
        <dbReference type="ARBA" id="ARBA00009437"/>
    </source>
</evidence>
<comment type="caution">
    <text evidence="6">The sequence shown here is derived from an EMBL/GenBank/DDBJ whole genome shotgun (WGS) entry which is preliminary data.</text>
</comment>
<dbReference type="RefSeq" id="WP_087131037.1">
    <property type="nucleotide sequence ID" value="NZ_FCOE02000003.1"/>
</dbReference>
<protein>
    <submittedName>
        <fullName evidence="6">LysR family transcriptional regulator</fullName>
    </submittedName>
</protein>
<comment type="similarity">
    <text evidence="1">Belongs to the LysR transcriptional regulatory family.</text>
</comment>
<dbReference type="Proteomes" id="UP000054911">
    <property type="component" value="Unassembled WGS sequence"/>
</dbReference>
<dbReference type="PANTHER" id="PTHR30537:SF5">
    <property type="entry name" value="HTH-TYPE TRANSCRIPTIONAL ACTIVATOR TTDR-RELATED"/>
    <property type="match status" value="1"/>
</dbReference>
<evidence type="ECO:0000313" key="7">
    <source>
        <dbReference type="Proteomes" id="UP000054911"/>
    </source>
</evidence>
<dbReference type="Pfam" id="PF00126">
    <property type="entry name" value="HTH_1"/>
    <property type="match status" value="1"/>
</dbReference>
<dbReference type="InterPro" id="IPR036390">
    <property type="entry name" value="WH_DNA-bd_sf"/>
</dbReference>
<keyword evidence="3" id="KW-0238">DNA-binding</keyword>
<dbReference type="InterPro" id="IPR005119">
    <property type="entry name" value="LysR_subst-bd"/>
</dbReference>
<proteinExistence type="inferred from homology"/>
<sequence>MSKFPPLFCLVAFEASARHMSFTKAAQELHLSQSAVSRQISQLEEFLGRSLFERSRGQMQLTVAGLQYAEDVRSMLNMCNEATSRVMAGNAAHTLTVACSSGIASHWLPQRISAFTKQNPDTRVRVVVRDNFRSLVTAEYDVGLYRFNEVPEATNTVRLFEERVFAVCSPMFLEEPVKCSRDLTRHRLIGLEDGERTWMSWDSWFRVQGVLGLHIEPHITANRFPVVLELAMAGQGIALGWIAIVERFLEAGLLVKASSVGASLGGTYYICWPQDSGFNPARQRFIDAFRDFACTDEPDQ</sequence>
<feature type="domain" description="HTH lysR-type" evidence="5">
    <location>
        <begin position="5"/>
        <end position="62"/>
    </location>
</feature>
<evidence type="ECO:0000256" key="3">
    <source>
        <dbReference type="ARBA" id="ARBA00023125"/>
    </source>
</evidence>
<dbReference type="PRINTS" id="PR00039">
    <property type="entry name" value="HTHLYSR"/>
</dbReference>
<dbReference type="OrthoDB" id="8688993at2"/>
<dbReference type="GO" id="GO:0003677">
    <property type="term" value="F:DNA binding"/>
    <property type="evidence" value="ECO:0007669"/>
    <property type="project" value="UniProtKB-KW"/>
</dbReference>
<organism evidence="6 7">
    <name type="scientific">Caballeronia pedi</name>
    <dbReference type="NCBI Taxonomy" id="1777141"/>
    <lineage>
        <taxon>Bacteria</taxon>
        <taxon>Pseudomonadati</taxon>
        <taxon>Pseudomonadota</taxon>
        <taxon>Betaproteobacteria</taxon>
        <taxon>Burkholderiales</taxon>
        <taxon>Burkholderiaceae</taxon>
        <taxon>Caballeronia</taxon>
    </lineage>
</organism>